<dbReference type="Proteomes" id="UP001181347">
    <property type="component" value="Unassembled WGS sequence"/>
</dbReference>
<name>A0AAE4LPG5_9BACT</name>
<comment type="caution">
    <text evidence="1">The sequence shown here is derived from an EMBL/GenBank/DDBJ whole genome shotgun (WGS) entry which is preliminary data.</text>
</comment>
<proteinExistence type="predicted"/>
<protein>
    <submittedName>
        <fullName evidence="1">Uncharacterized protein</fullName>
    </submittedName>
</protein>
<evidence type="ECO:0000313" key="1">
    <source>
        <dbReference type="EMBL" id="MDU0261488.1"/>
    </source>
</evidence>
<dbReference type="EMBL" id="JAWDES010000006">
    <property type="protein sequence ID" value="MDU0261488.1"/>
    <property type="molecule type" value="Genomic_DNA"/>
</dbReference>
<sequence>MGKNLFPAPDAAAQSPAAMLRQYGGTCRRVFPSPAQTHHAILVIINHR</sequence>
<organism evidence="1 2">
    <name type="scientific">Alistipes finegoldii</name>
    <dbReference type="NCBI Taxonomy" id="214856"/>
    <lineage>
        <taxon>Bacteria</taxon>
        <taxon>Pseudomonadati</taxon>
        <taxon>Bacteroidota</taxon>
        <taxon>Bacteroidia</taxon>
        <taxon>Bacteroidales</taxon>
        <taxon>Rikenellaceae</taxon>
        <taxon>Alistipes</taxon>
    </lineage>
</organism>
<accession>A0AAE4LPG5</accession>
<dbReference type="AlphaFoldDB" id="A0AAE4LPG5"/>
<evidence type="ECO:0000313" key="2">
    <source>
        <dbReference type="Proteomes" id="UP001181347"/>
    </source>
</evidence>
<dbReference type="RefSeq" id="WP_237958937.1">
    <property type="nucleotide sequence ID" value="NZ_AP025581.1"/>
</dbReference>
<gene>
    <name evidence="1" type="ORF">RVH17_15470</name>
</gene>
<reference evidence="1" key="1">
    <citation type="submission" date="2023-10" db="EMBL/GenBank/DDBJ databases">
        <title>Genome Sequence of the Bacteria from From Gut Wall in Crohn's Disease.</title>
        <authorList>
            <person name="Rodriguez-Palacios A."/>
        </authorList>
    </citation>
    <scope>NUCLEOTIDE SEQUENCE</scope>
    <source>
        <strain evidence="1">CavFT-hAR58</strain>
    </source>
</reference>